<dbReference type="RefSeq" id="WP_015498620.1">
    <property type="nucleotide sequence ID" value="NC_020911.1"/>
</dbReference>
<protein>
    <recommendedName>
        <fullName evidence="5 6">N5-carboxyaminoimidazole ribonucleotide synthase</fullName>
        <shortName evidence="5 6">N5-CAIR synthase</shortName>
        <ecNumber evidence="5 6">6.3.4.18</ecNumber>
    </recommendedName>
    <alternativeName>
        <fullName evidence="5 6">5-(carboxyamino)imidazole ribonucleotide synthetase</fullName>
    </alternativeName>
</protein>
<dbReference type="EMBL" id="CP003740">
    <property type="protein sequence ID" value="AGI66577.1"/>
    <property type="molecule type" value="Genomic_DNA"/>
</dbReference>
<dbReference type="Pfam" id="PF22660">
    <property type="entry name" value="RS_preATP-grasp-like"/>
    <property type="match status" value="1"/>
</dbReference>
<dbReference type="InterPro" id="IPR011761">
    <property type="entry name" value="ATP-grasp"/>
</dbReference>
<keyword evidence="4 5" id="KW-0067">ATP-binding</keyword>
<feature type="binding site" evidence="5">
    <location>
        <position position="151"/>
    </location>
    <ligand>
        <name>ATP</name>
        <dbReference type="ChEBI" id="CHEBI:30616"/>
    </ligand>
</feature>
<dbReference type="SUPFAM" id="SSF51246">
    <property type="entry name" value="Rudiment single hybrid motif"/>
    <property type="match status" value="1"/>
</dbReference>
<dbReference type="GO" id="GO:0005829">
    <property type="term" value="C:cytosol"/>
    <property type="evidence" value="ECO:0007669"/>
    <property type="project" value="TreeGrafter"/>
</dbReference>
<feature type="domain" description="ATP-grasp" evidence="7">
    <location>
        <begin position="115"/>
        <end position="300"/>
    </location>
</feature>
<keyword evidence="8" id="KW-0456">Lyase</keyword>
<dbReference type="AlphaFoldDB" id="M9R2W7"/>
<dbReference type="GO" id="GO:0034028">
    <property type="term" value="F:5-(carboxyamino)imidazole ribonucleotide synthase activity"/>
    <property type="evidence" value="ECO:0007669"/>
    <property type="project" value="UniProtKB-UniRule"/>
</dbReference>
<dbReference type="NCBIfam" id="NF004679">
    <property type="entry name" value="PRK06019.1-5"/>
    <property type="match status" value="1"/>
</dbReference>
<dbReference type="Gene3D" id="3.30.470.20">
    <property type="entry name" value="ATP-grasp fold, B domain"/>
    <property type="match status" value="1"/>
</dbReference>
<comment type="subunit">
    <text evidence="5 6">Homodimer.</text>
</comment>
<dbReference type="InterPro" id="IPR054350">
    <property type="entry name" value="PurT/PurK_preATP-grasp"/>
</dbReference>
<keyword evidence="2 5" id="KW-0547">Nucleotide-binding</keyword>
<dbReference type="SUPFAM" id="SSF52440">
    <property type="entry name" value="PreATP-grasp domain"/>
    <property type="match status" value="1"/>
</dbReference>
<evidence type="ECO:0000256" key="5">
    <source>
        <dbReference type="HAMAP-Rule" id="MF_01928"/>
    </source>
</evidence>
<feature type="binding site" evidence="5">
    <location>
        <begin position="186"/>
        <end position="189"/>
    </location>
    <ligand>
        <name>ATP</name>
        <dbReference type="ChEBI" id="CHEBI:30616"/>
    </ligand>
</feature>
<keyword evidence="1 5" id="KW-0436">Ligase</keyword>
<evidence type="ECO:0000259" key="7">
    <source>
        <dbReference type="PROSITE" id="PS50975"/>
    </source>
</evidence>
<evidence type="ECO:0000313" key="9">
    <source>
        <dbReference type="Proteomes" id="UP000005307"/>
    </source>
</evidence>
<evidence type="ECO:0000256" key="3">
    <source>
        <dbReference type="ARBA" id="ARBA00022755"/>
    </source>
</evidence>
<dbReference type="Pfam" id="PF02222">
    <property type="entry name" value="ATP-grasp"/>
    <property type="match status" value="1"/>
</dbReference>
<evidence type="ECO:0000256" key="4">
    <source>
        <dbReference type="ARBA" id="ARBA00022840"/>
    </source>
</evidence>
<comment type="pathway">
    <text evidence="5 6">Purine metabolism; IMP biosynthesis via de novo pathway; 5-amino-1-(5-phospho-D-ribosyl)imidazole-4-carboxylate from 5-amino-1-(5-phospho-D-ribosyl)imidazole (N5-CAIR route): step 1/2.</text>
</comment>
<dbReference type="Gene3D" id="3.40.50.20">
    <property type="match status" value="1"/>
</dbReference>
<evidence type="ECO:0000256" key="6">
    <source>
        <dbReference type="RuleBase" id="RU361200"/>
    </source>
</evidence>
<comment type="similarity">
    <text evidence="5 6">Belongs to the PurK/PurT family.</text>
</comment>
<comment type="function">
    <text evidence="5">Catalyzes the ATP-dependent conversion of 5-aminoimidazole ribonucleotide (AIR) and HCO(3)(-) to N5-carboxyaminoimidazole ribonucleotide (N5-CAIR).</text>
</comment>
<dbReference type="KEGG" id="oat:OAN307_c08560"/>
<dbReference type="GO" id="GO:0004638">
    <property type="term" value="F:phosphoribosylaminoimidazole carboxylase activity"/>
    <property type="evidence" value="ECO:0007669"/>
    <property type="project" value="InterPro"/>
</dbReference>
<dbReference type="FunFam" id="3.40.50.20:FF:000016">
    <property type="entry name" value="N5-carboxyaminoimidazole ribonucleotide synthase"/>
    <property type="match status" value="1"/>
</dbReference>
<dbReference type="GO" id="GO:0006189">
    <property type="term" value="P:'de novo' IMP biosynthetic process"/>
    <property type="evidence" value="ECO:0007669"/>
    <property type="project" value="UniProtKB-UniRule"/>
</dbReference>
<dbReference type="PANTHER" id="PTHR11609">
    <property type="entry name" value="PURINE BIOSYNTHESIS PROTEIN 6/7, PUR6/7"/>
    <property type="match status" value="1"/>
</dbReference>
<accession>M9R2W7</accession>
<dbReference type="Pfam" id="PF17769">
    <property type="entry name" value="PurK_C"/>
    <property type="match status" value="1"/>
</dbReference>
<keyword evidence="3 5" id="KW-0658">Purine biosynthesis</keyword>
<dbReference type="FunFam" id="3.30.1490.20:FF:000015">
    <property type="entry name" value="N5-carboxyaminoimidazole ribonucleotide synthase"/>
    <property type="match status" value="1"/>
</dbReference>
<dbReference type="Proteomes" id="UP000005307">
    <property type="component" value="Chromosome"/>
</dbReference>
<dbReference type="eggNOG" id="COG0026">
    <property type="taxonomic scope" value="Bacteria"/>
</dbReference>
<feature type="binding site" evidence="5">
    <location>
        <position position="217"/>
    </location>
    <ligand>
        <name>ATP</name>
        <dbReference type="ChEBI" id="CHEBI:30616"/>
    </ligand>
</feature>
<dbReference type="InterPro" id="IPR005875">
    <property type="entry name" value="PurK"/>
</dbReference>
<dbReference type="UniPathway" id="UPA00074">
    <property type="reaction ID" value="UER00942"/>
</dbReference>
<dbReference type="InterPro" id="IPR013815">
    <property type="entry name" value="ATP_grasp_subdomain_1"/>
</dbReference>
<gene>
    <name evidence="5 6 8" type="primary">purK</name>
    <name evidence="8" type="ORF">OAN307_c08560</name>
</gene>
<dbReference type="NCBIfam" id="NF004676">
    <property type="entry name" value="PRK06019.1-2"/>
    <property type="match status" value="1"/>
</dbReference>
<organism evidence="8 9">
    <name type="scientific">Octadecabacter antarcticus 307</name>
    <dbReference type="NCBI Taxonomy" id="391626"/>
    <lineage>
        <taxon>Bacteria</taxon>
        <taxon>Pseudomonadati</taxon>
        <taxon>Pseudomonadota</taxon>
        <taxon>Alphaproteobacteria</taxon>
        <taxon>Rhodobacterales</taxon>
        <taxon>Roseobacteraceae</taxon>
        <taxon>Octadecabacter</taxon>
    </lineage>
</organism>
<dbReference type="Gene3D" id="3.30.1490.20">
    <property type="entry name" value="ATP-grasp fold, A domain"/>
    <property type="match status" value="1"/>
</dbReference>
<feature type="binding site" evidence="5">
    <location>
        <begin position="270"/>
        <end position="271"/>
    </location>
    <ligand>
        <name>ATP</name>
        <dbReference type="ChEBI" id="CHEBI:30616"/>
    </ligand>
</feature>
<dbReference type="PROSITE" id="PS50975">
    <property type="entry name" value="ATP_GRASP"/>
    <property type="match status" value="1"/>
</dbReference>
<dbReference type="STRING" id="391626.OAN307_c08560"/>
<dbReference type="NCBIfam" id="NF004675">
    <property type="entry name" value="PRK06019.1-1"/>
    <property type="match status" value="1"/>
</dbReference>
<sequence>MTDPQNHVLQTGATIGILGGGQLGRMLSIAASRLGFKTCIFEPAGDCPASHVANYHYKADYSDTDALTKFANACDVITFEFENIPTDALDIIEAITPIHPNRAALATSQDRFSEKNFLTRIGLQTAPYAAVETGEDLEQAIDQIGIPAILKTRRMGYDGKGQSRLMSPDDAVQAMTDMAGAPAVLEGFINFSVEVSVIGTRSANGAISCFDPGENVHRNGILHTTTVPAKLTRAQRTDAVLLTANILNALDYVGTMGVELFVTPTGFIVNEIAPRVHNSGHWTQAGCAIDQFEQHIRAIAGWPLGDGSRHSNVIMENLIGDDVNRLPDIAKTNTAIHLYGKADAKLGRKMGHINTVTGASA</sequence>
<keyword evidence="9" id="KW-1185">Reference proteome</keyword>
<dbReference type="GO" id="GO:0046872">
    <property type="term" value="F:metal ion binding"/>
    <property type="evidence" value="ECO:0007669"/>
    <property type="project" value="InterPro"/>
</dbReference>
<dbReference type="PANTHER" id="PTHR11609:SF5">
    <property type="entry name" value="PHOSPHORIBOSYLAMINOIMIDAZOLE CARBOXYLASE"/>
    <property type="match status" value="1"/>
</dbReference>
<name>M9R2W7_9RHOB</name>
<evidence type="ECO:0000256" key="2">
    <source>
        <dbReference type="ARBA" id="ARBA00022741"/>
    </source>
</evidence>
<dbReference type="HOGENOM" id="CLU_011534_0_1_5"/>
<dbReference type="EC" id="6.3.4.18" evidence="5 6"/>
<feature type="binding site" evidence="5">
    <location>
        <position position="111"/>
    </location>
    <ligand>
        <name>ATP</name>
        <dbReference type="ChEBI" id="CHEBI:30616"/>
    </ligand>
</feature>
<dbReference type="InterPro" id="IPR016185">
    <property type="entry name" value="PreATP-grasp_dom_sf"/>
</dbReference>
<evidence type="ECO:0000256" key="1">
    <source>
        <dbReference type="ARBA" id="ARBA00022598"/>
    </source>
</evidence>
<dbReference type="NCBIfam" id="TIGR01161">
    <property type="entry name" value="purK"/>
    <property type="match status" value="1"/>
</dbReference>
<feature type="binding site" evidence="5">
    <location>
        <begin position="156"/>
        <end position="162"/>
    </location>
    <ligand>
        <name>ATP</name>
        <dbReference type="ChEBI" id="CHEBI:30616"/>
    </ligand>
</feature>
<reference evidence="8 9" key="1">
    <citation type="journal article" date="2013" name="PLoS ONE">
        <title>Poles Apart: Arctic and Antarctic Octadecabacter strains Share High Genome Plasticity and a New Type of Xanthorhodopsin.</title>
        <authorList>
            <person name="Vollmers J."/>
            <person name="Voget S."/>
            <person name="Dietrich S."/>
            <person name="Gollnow K."/>
            <person name="Smits M."/>
            <person name="Meyer K."/>
            <person name="Brinkhoff T."/>
            <person name="Simon M."/>
            <person name="Daniel R."/>
        </authorList>
    </citation>
    <scope>NUCLEOTIDE SEQUENCE [LARGE SCALE GENOMIC DNA]</scope>
    <source>
        <strain evidence="8 9">307</strain>
    </source>
</reference>
<dbReference type="InterPro" id="IPR040686">
    <property type="entry name" value="PurK_C"/>
</dbReference>
<dbReference type="SUPFAM" id="SSF56059">
    <property type="entry name" value="Glutathione synthetase ATP-binding domain-like"/>
    <property type="match status" value="1"/>
</dbReference>
<dbReference type="GO" id="GO:0005524">
    <property type="term" value="F:ATP binding"/>
    <property type="evidence" value="ECO:0007669"/>
    <property type="project" value="UniProtKB-UniRule"/>
</dbReference>
<evidence type="ECO:0000313" key="8">
    <source>
        <dbReference type="EMBL" id="AGI66577.1"/>
    </source>
</evidence>
<dbReference type="InterPro" id="IPR003135">
    <property type="entry name" value="ATP-grasp_carboxylate-amine"/>
</dbReference>
<dbReference type="HAMAP" id="MF_01928">
    <property type="entry name" value="PurK"/>
    <property type="match status" value="1"/>
</dbReference>
<comment type="function">
    <text evidence="6">Catalyzes the ATP-dependent conversion of 5-aminoimidazole ribonucleotide (AIR) and HCO(3)- to N5-carboxyaminoimidazole ribonucleotide (N5-CAIR).</text>
</comment>
<proteinExistence type="inferred from homology"/>
<feature type="binding site" evidence="5">
    <location>
        <position position="194"/>
    </location>
    <ligand>
        <name>ATP</name>
        <dbReference type="ChEBI" id="CHEBI:30616"/>
    </ligand>
</feature>
<comment type="catalytic activity">
    <reaction evidence="5 6">
        <text>5-amino-1-(5-phospho-beta-D-ribosyl)imidazole + hydrogencarbonate + ATP = 5-carboxyamino-1-(5-phospho-D-ribosyl)imidazole + ADP + phosphate + 2 H(+)</text>
        <dbReference type="Rhea" id="RHEA:19317"/>
        <dbReference type="ChEBI" id="CHEBI:15378"/>
        <dbReference type="ChEBI" id="CHEBI:17544"/>
        <dbReference type="ChEBI" id="CHEBI:30616"/>
        <dbReference type="ChEBI" id="CHEBI:43474"/>
        <dbReference type="ChEBI" id="CHEBI:58730"/>
        <dbReference type="ChEBI" id="CHEBI:137981"/>
        <dbReference type="ChEBI" id="CHEBI:456216"/>
        <dbReference type="EC" id="6.3.4.18"/>
    </reaction>
</comment>
<dbReference type="InterPro" id="IPR011054">
    <property type="entry name" value="Rudment_hybrid_motif"/>
</dbReference>